<reference evidence="1" key="1">
    <citation type="journal article" date="2012" name="PLoS Genet.">
        <title>Comparative analysis of the genomes of two field isolates of the rice blast fungus Magnaporthe oryzae.</title>
        <authorList>
            <person name="Xue M."/>
            <person name="Yang J."/>
            <person name="Li Z."/>
            <person name="Hu S."/>
            <person name="Yao N."/>
            <person name="Dean R.A."/>
            <person name="Zhao W."/>
            <person name="Shen M."/>
            <person name="Zhang H."/>
            <person name="Li C."/>
            <person name="Liu L."/>
            <person name="Cao L."/>
            <person name="Xu X."/>
            <person name="Xing Y."/>
            <person name="Hsiang T."/>
            <person name="Zhang Z."/>
            <person name="Xu J.R."/>
            <person name="Peng Y.L."/>
        </authorList>
    </citation>
    <scope>NUCLEOTIDE SEQUENCE</scope>
    <source>
        <strain evidence="1">Y34</strain>
    </source>
</reference>
<name>A0AA97NRB2_PYRO3</name>
<sequence>MAINLEEGEGAELLGQVRKCGGIAPEDKVGAIEISRLAKESIQVKGSNISKDPGPKACLSKNKQVLQSSKASSCSLHHRLVAQMKIIKTTPGGAFYSPFCCTRPRPACQVVLGTIGKAHVVPVHQSTSHMRTCCPDLGDPEVTRQHNSETFKRSENTLSTTTTHNAKVQAGELPDPPLHHCRTASNLLHHVQSP</sequence>
<protein>
    <submittedName>
        <fullName evidence="1">Uncharacterized protein</fullName>
    </submittedName>
</protein>
<dbReference type="AlphaFoldDB" id="A0AA97NRB2"/>
<gene>
    <name evidence="1" type="ORF">OOU_Y34scaffold00736g9</name>
</gene>
<proteinExistence type="predicted"/>
<accession>A0AA97NRB2</accession>
<dbReference type="EMBL" id="JH793598">
    <property type="protein sequence ID" value="ELQ34955.1"/>
    <property type="molecule type" value="Genomic_DNA"/>
</dbReference>
<dbReference type="Proteomes" id="UP000011086">
    <property type="component" value="Unassembled WGS sequence"/>
</dbReference>
<evidence type="ECO:0000313" key="1">
    <source>
        <dbReference type="EMBL" id="ELQ34955.1"/>
    </source>
</evidence>
<organism evidence="1">
    <name type="scientific">Pyricularia oryzae (strain Y34)</name>
    <name type="common">Rice blast fungus</name>
    <name type="synonym">Magnaporthe oryzae</name>
    <dbReference type="NCBI Taxonomy" id="1143189"/>
    <lineage>
        <taxon>Eukaryota</taxon>
        <taxon>Fungi</taxon>
        <taxon>Dikarya</taxon>
        <taxon>Ascomycota</taxon>
        <taxon>Pezizomycotina</taxon>
        <taxon>Sordariomycetes</taxon>
        <taxon>Sordariomycetidae</taxon>
        <taxon>Magnaporthales</taxon>
        <taxon>Pyriculariaceae</taxon>
        <taxon>Pyricularia</taxon>
    </lineage>
</organism>